<proteinExistence type="predicted"/>
<dbReference type="EMBL" id="AJWY01008980">
    <property type="protein sequence ID" value="EKC59679.1"/>
    <property type="molecule type" value="Genomic_DNA"/>
</dbReference>
<comment type="caution">
    <text evidence="2">The sequence shown here is derived from an EMBL/GenBank/DDBJ whole genome shotgun (WGS) entry which is preliminary data.</text>
</comment>
<feature type="transmembrane region" description="Helical" evidence="1">
    <location>
        <begin position="29"/>
        <end position="50"/>
    </location>
</feature>
<evidence type="ECO:0000256" key="1">
    <source>
        <dbReference type="SAM" id="Phobius"/>
    </source>
</evidence>
<protein>
    <submittedName>
        <fullName evidence="2">Uncharacterized protein</fullName>
    </submittedName>
</protein>
<feature type="transmembrane region" description="Helical" evidence="1">
    <location>
        <begin position="62"/>
        <end position="81"/>
    </location>
</feature>
<evidence type="ECO:0000313" key="2">
    <source>
        <dbReference type="EMBL" id="EKC59679.1"/>
    </source>
</evidence>
<keyword evidence="1" id="KW-0812">Transmembrane</keyword>
<feature type="transmembrane region" description="Helical" evidence="1">
    <location>
        <begin position="5"/>
        <end position="23"/>
    </location>
</feature>
<sequence>VFPGLLIFPVLFSVLVMTIFLLPGVSFQVVAWVLAVVLLVLTPVFTYGLRWLLPERPIRLELLFLVEVLLGLMGIIGTVNGRTAVAGFNSFDALSLLGVIAIVIVGMAIGLAIYNYQIKKYRV</sequence>
<keyword evidence="1" id="KW-0472">Membrane</keyword>
<feature type="non-terminal residue" evidence="2">
    <location>
        <position position="1"/>
    </location>
</feature>
<feature type="transmembrane region" description="Helical" evidence="1">
    <location>
        <begin position="93"/>
        <end position="114"/>
    </location>
</feature>
<accession>K1SWF3</accession>
<reference evidence="2" key="1">
    <citation type="journal article" date="2013" name="Environ. Microbiol.">
        <title>Microbiota from the distal guts of lean and obese adolescents exhibit partial functional redundancy besides clear differences in community structure.</title>
        <authorList>
            <person name="Ferrer M."/>
            <person name="Ruiz A."/>
            <person name="Lanza F."/>
            <person name="Haange S.B."/>
            <person name="Oberbach A."/>
            <person name="Till H."/>
            <person name="Bargiela R."/>
            <person name="Campoy C."/>
            <person name="Segura M.T."/>
            <person name="Richter M."/>
            <person name="von Bergen M."/>
            <person name="Seifert J."/>
            <person name="Suarez A."/>
        </authorList>
    </citation>
    <scope>NUCLEOTIDE SEQUENCE</scope>
</reference>
<gene>
    <name evidence="2" type="ORF">LEA_13239</name>
</gene>
<keyword evidence="1" id="KW-1133">Transmembrane helix</keyword>
<organism evidence="2">
    <name type="scientific">human gut metagenome</name>
    <dbReference type="NCBI Taxonomy" id="408170"/>
    <lineage>
        <taxon>unclassified sequences</taxon>
        <taxon>metagenomes</taxon>
        <taxon>organismal metagenomes</taxon>
    </lineage>
</organism>
<name>K1SWF3_9ZZZZ</name>
<dbReference type="AlphaFoldDB" id="K1SWF3"/>